<evidence type="ECO:0000313" key="1">
    <source>
        <dbReference type="EMBL" id="KAJ8364686.1"/>
    </source>
</evidence>
<comment type="caution">
    <text evidence="1">The sequence shown here is derived from an EMBL/GenBank/DDBJ whole genome shotgun (WGS) entry which is preliminary data.</text>
</comment>
<gene>
    <name evidence="1" type="ORF">SKAU_G00135170</name>
</gene>
<accession>A0A9Q1J3F6</accession>
<dbReference type="OrthoDB" id="6132229at2759"/>
<dbReference type="Proteomes" id="UP001152622">
    <property type="component" value="Chromosome 4"/>
</dbReference>
<proteinExistence type="predicted"/>
<dbReference type="EMBL" id="JAINUF010000004">
    <property type="protein sequence ID" value="KAJ8364686.1"/>
    <property type="molecule type" value="Genomic_DNA"/>
</dbReference>
<evidence type="ECO:0000313" key="2">
    <source>
        <dbReference type="Proteomes" id="UP001152622"/>
    </source>
</evidence>
<organism evidence="1 2">
    <name type="scientific">Synaphobranchus kaupii</name>
    <name type="common">Kaup's arrowtooth eel</name>
    <dbReference type="NCBI Taxonomy" id="118154"/>
    <lineage>
        <taxon>Eukaryota</taxon>
        <taxon>Metazoa</taxon>
        <taxon>Chordata</taxon>
        <taxon>Craniata</taxon>
        <taxon>Vertebrata</taxon>
        <taxon>Euteleostomi</taxon>
        <taxon>Actinopterygii</taxon>
        <taxon>Neopterygii</taxon>
        <taxon>Teleostei</taxon>
        <taxon>Anguilliformes</taxon>
        <taxon>Synaphobranchidae</taxon>
        <taxon>Synaphobranchus</taxon>
    </lineage>
</organism>
<sequence>MFPIRELAALQGGRYQLQLLHYGSTTVLQDGDTRTILTSTWCDTTSAFFGIGKRTAWTTWEAFPQITDTLIVLMAHPAELNIDSIHMEVLERFTILMYAKTSNASHVNVAHQEHFSQGTQTLETIPPTQQALLQHAFHALYQASHIWKQCLELK</sequence>
<name>A0A9Q1J3F6_SYNKA</name>
<reference evidence="1" key="1">
    <citation type="journal article" date="2023" name="Science">
        <title>Genome structures resolve the early diversification of teleost fishes.</title>
        <authorList>
            <person name="Parey E."/>
            <person name="Louis A."/>
            <person name="Montfort J."/>
            <person name="Bouchez O."/>
            <person name="Roques C."/>
            <person name="Iampietro C."/>
            <person name="Lluch J."/>
            <person name="Castinel A."/>
            <person name="Donnadieu C."/>
            <person name="Desvignes T."/>
            <person name="Floi Bucao C."/>
            <person name="Jouanno E."/>
            <person name="Wen M."/>
            <person name="Mejri S."/>
            <person name="Dirks R."/>
            <person name="Jansen H."/>
            <person name="Henkel C."/>
            <person name="Chen W.J."/>
            <person name="Zahm M."/>
            <person name="Cabau C."/>
            <person name="Klopp C."/>
            <person name="Thompson A.W."/>
            <person name="Robinson-Rechavi M."/>
            <person name="Braasch I."/>
            <person name="Lecointre G."/>
            <person name="Bobe J."/>
            <person name="Postlethwait J.H."/>
            <person name="Berthelot C."/>
            <person name="Roest Crollius H."/>
            <person name="Guiguen Y."/>
        </authorList>
    </citation>
    <scope>NUCLEOTIDE SEQUENCE</scope>
    <source>
        <strain evidence="1">WJC10195</strain>
    </source>
</reference>
<protein>
    <submittedName>
        <fullName evidence="1">Uncharacterized protein</fullName>
    </submittedName>
</protein>
<keyword evidence="2" id="KW-1185">Reference proteome</keyword>
<dbReference type="AlphaFoldDB" id="A0A9Q1J3F6"/>